<organism evidence="1 2">
    <name type="scientific">Brevibacillus choshinensis</name>
    <dbReference type="NCBI Taxonomy" id="54911"/>
    <lineage>
        <taxon>Bacteria</taxon>
        <taxon>Bacillati</taxon>
        <taxon>Bacillota</taxon>
        <taxon>Bacilli</taxon>
        <taxon>Bacillales</taxon>
        <taxon>Paenibacillaceae</taxon>
        <taxon>Brevibacillus</taxon>
    </lineage>
</organism>
<proteinExistence type="predicted"/>
<protein>
    <submittedName>
        <fullName evidence="1">Uncharacterized protein</fullName>
    </submittedName>
</protein>
<reference evidence="1 2" key="1">
    <citation type="submission" date="2015-09" db="EMBL/GenBank/DDBJ databases">
        <title>Genome sequencing project for genomic taxonomy and phylogenomics of Bacillus-like bacteria.</title>
        <authorList>
            <person name="Liu B."/>
            <person name="Wang J."/>
            <person name="Zhu Y."/>
            <person name="Liu G."/>
            <person name="Chen Q."/>
            <person name="Chen Z."/>
            <person name="Lan J."/>
            <person name="Che J."/>
            <person name="Ge C."/>
            <person name="Shi H."/>
            <person name="Pan Z."/>
            <person name="Liu X."/>
        </authorList>
    </citation>
    <scope>NUCLEOTIDE SEQUENCE [LARGE SCALE GENOMIC DNA]</scope>
    <source>
        <strain evidence="1 2">DSM 8552</strain>
    </source>
</reference>
<evidence type="ECO:0000313" key="2">
    <source>
        <dbReference type="Proteomes" id="UP000051063"/>
    </source>
</evidence>
<gene>
    <name evidence="1" type="ORF">AN963_07680</name>
</gene>
<keyword evidence="2" id="KW-1185">Reference proteome</keyword>
<comment type="caution">
    <text evidence="1">The sequence shown here is derived from an EMBL/GenBank/DDBJ whole genome shotgun (WGS) entry which is preliminary data.</text>
</comment>
<name>A0ABR5NDZ5_BRECH</name>
<sequence length="59" mass="6861">MVAKRLCHLHIPIHIRDQLPEIIEVTGKRFSTTVLSAKEYAGNIHSDKMKMFYDDEAFD</sequence>
<dbReference type="EMBL" id="LJJB01000007">
    <property type="protein sequence ID" value="KQL49601.1"/>
    <property type="molecule type" value="Genomic_DNA"/>
</dbReference>
<dbReference type="RefSeq" id="WP_055743908.1">
    <property type="nucleotide sequence ID" value="NZ_LJJB01000007.1"/>
</dbReference>
<evidence type="ECO:0000313" key="1">
    <source>
        <dbReference type="EMBL" id="KQL49601.1"/>
    </source>
</evidence>
<accession>A0ABR5NDZ5</accession>
<dbReference type="Proteomes" id="UP000051063">
    <property type="component" value="Unassembled WGS sequence"/>
</dbReference>